<protein>
    <submittedName>
        <fullName evidence="2">Uncharacterized protein</fullName>
    </submittedName>
</protein>
<evidence type="ECO:0000256" key="1">
    <source>
        <dbReference type="SAM" id="MobiDB-lite"/>
    </source>
</evidence>
<keyword evidence="3" id="KW-1185">Reference proteome</keyword>
<organism evidence="2 3">
    <name type="scientific">Trichogramma brassicae</name>
    <dbReference type="NCBI Taxonomy" id="86971"/>
    <lineage>
        <taxon>Eukaryota</taxon>
        <taxon>Metazoa</taxon>
        <taxon>Ecdysozoa</taxon>
        <taxon>Arthropoda</taxon>
        <taxon>Hexapoda</taxon>
        <taxon>Insecta</taxon>
        <taxon>Pterygota</taxon>
        <taxon>Neoptera</taxon>
        <taxon>Endopterygota</taxon>
        <taxon>Hymenoptera</taxon>
        <taxon>Apocrita</taxon>
        <taxon>Proctotrupomorpha</taxon>
        <taxon>Chalcidoidea</taxon>
        <taxon>Trichogrammatidae</taxon>
        <taxon>Trichogramma</taxon>
    </lineage>
</organism>
<evidence type="ECO:0000313" key="2">
    <source>
        <dbReference type="EMBL" id="CAB0035882.1"/>
    </source>
</evidence>
<accession>A0A6H5ID08</accession>
<sequence length="207" mass="23447">MSSRLGLISRLDFKEALSRQAFLQCEVSYCVVLYAMRSSPCAARCPRSREVRTTNGRHDENDDGGGAIHSKRARFDQTLIHDDRDDIYMRTTTTTRRPSCAITSIYTISVLQRNSLVKINLIVRSSLAMTLFIEARYHAQLQCYARSPCLGPRVIPNFESSEQTIGASTQHHHRHEILRIGLLVSTSRVLHSNIRTTPIYTPDARGQ</sequence>
<reference evidence="2 3" key="1">
    <citation type="submission" date="2020-02" db="EMBL/GenBank/DDBJ databases">
        <authorList>
            <person name="Ferguson B K."/>
        </authorList>
    </citation>
    <scope>NUCLEOTIDE SEQUENCE [LARGE SCALE GENOMIC DNA]</scope>
</reference>
<evidence type="ECO:0000313" key="3">
    <source>
        <dbReference type="Proteomes" id="UP000479190"/>
    </source>
</evidence>
<dbReference type="AlphaFoldDB" id="A0A6H5ID08"/>
<feature type="compositionally biased region" description="Basic and acidic residues" evidence="1">
    <location>
        <begin position="47"/>
        <end position="60"/>
    </location>
</feature>
<proteinExistence type="predicted"/>
<dbReference type="EMBL" id="CADCXV010000804">
    <property type="protein sequence ID" value="CAB0035882.1"/>
    <property type="molecule type" value="Genomic_DNA"/>
</dbReference>
<name>A0A6H5ID08_9HYME</name>
<feature type="region of interest" description="Disordered" evidence="1">
    <location>
        <begin position="46"/>
        <end position="69"/>
    </location>
</feature>
<gene>
    <name evidence="2" type="ORF">TBRA_LOCUS7765</name>
</gene>
<dbReference type="Proteomes" id="UP000479190">
    <property type="component" value="Unassembled WGS sequence"/>
</dbReference>